<feature type="region of interest" description="Disordered" evidence="1">
    <location>
        <begin position="1"/>
        <end position="27"/>
    </location>
</feature>
<dbReference type="AlphaFoldDB" id="A0A9X3NLT8"/>
<gene>
    <name evidence="2" type="ORF">LG943_00625</name>
</gene>
<feature type="compositionally biased region" description="Basic and acidic residues" evidence="1">
    <location>
        <begin position="1"/>
        <end position="11"/>
    </location>
</feature>
<feature type="compositionally biased region" description="Low complexity" evidence="1">
    <location>
        <begin position="47"/>
        <end position="60"/>
    </location>
</feature>
<evidence type="ECO:0000313" key="2">
    <source>
        <dbReference type="EMBL" id="MDA0562850.1"/>
    </source>
</evidence>
<comment type="caution">
    <text evidence="2">The sequence shown here is derived from an EMBL/GenBank/DDBJ whole genome shotgun (WGS) entry which is preliminary data.</text>
</comment>
<evidence type="ECO:0000256" key="1">
    <source>
        <dbReference type="SAM" id="MobiDB-lite"/>
    </source>
</evidence>
<dbReference type="RefSeq" id="WP_270070133.1">
    <property type="nucleotide sequence ID" value="NZ_JAJAQC010000001.1"/>
</dbReference>
<feature type="region of interest" description="Disordered" evidence="1">
    <location>
        <begin position="47"/>
        <end position="83"/>
    </location>
</feature>
<feature type="compositionally biased region" description="Basic and acidic residues" evidence="1">
    <location>
        <begin position="62"/>
        <end position="75"/>
    </location>
</feature>
<keyword evidence="3" id="KW-1185">Reference proteome</keyword>
<evidence type="ECO:0000313" key="3">
    <source>
        <dbReference type="Proteomes" id="UP001140076"/>
    </source>
</evidence>
<dbReference type="EMBL" id="JAJAQC010000001">
    <property type="protein sequence ID" value="MDA0562850.1"/>
    <property type="molecule type" value="Genomic_DNA"/>
</dbReference>
<organism evidence="2 3">
    <name type="scientific">Streptomonospora mangrovi</name>
    <dbReference type="NCBI Taxonomy" id="2883123"/>
    <lineage>
        <taxon>Bacteria</taxon>
        <taxon>Bacillati</taxon>
        <taxon>Actinomycetota</taxon>
        <taxon>Actinomycetes</taxon>
        <taxon>Streptosporangiales</taxon>
        <taxon>Nocardiopsidaceae</taxon>
        <taxon>Streptomonospora</taxon>
    </lineage>
</organism>
<name>A0A9X3NLT8_9ACTN</name>
<accession>A0A9X3NLT8</accession>
<dbReference type="Proteomes" id="UP001140076">
    <property type="component" value="Unassembled WGS sequence"/>
</dbReference>
<protein>
    <submittedName>
        <fullName evidence="2">Uncharacterized protein</fullName>
    </submittedName>
</protein>
<sequence length="83" mass="8966">MTEERRRDPKASTRPGEVGSPTEFDGARISPEKMSAARDAIALAKSADPAGRAAGEAAVAHLNDRHRQEQGVDRQNRRRGTTA</sequence>
<proteinExistence type="predicted"/>
<reference evidence="2" key="1">
    <citation type="submission" date="2021-10" db="EMBL/GenBank/DDBJ databases">
        <title>Streptomonospora sp. nov., isolated from mangrove soil.</title>
        <authorList>
            <person name="Chen X."/>
            <person name="Ge X."/>
            <person name="Liu W."/>
        </authorList>
    </citation>
    <scope>NUCLEOTIDE SEQUENCE</scope>
    <source>
        <strain evidence="2">S1-112</strain>
    </source>
</reference>